<reference evidence="1" key="1">
    <citation type="journal article" date="2014" name="Front. Microbiol.">
        <title>High frequency of phylogenetically diverse reductive dehalogenase-homologous genes in deep subseafloor sedimentary metagenomes.</title>
        <authorList>
            <person name="Kawai M."/>
            <person name="Futagami T."/>
            <person name="Toyoda A."/>
            <person name="Takaki Y."/>
            <person name="Nishi S."/>
            <person name="Hori S."/>
            <person name="Arai W."/>
            <person name="Tsubouchi T."/>
            <person name="Morono Y."/>
            <person name="Uchiyama I."/>
            <person name="Ito T."/>
            <person name="Fujiyama A."/>
            <person name="Inagaki F."/>
            <person name="Takami H."/>
        </authorList>
    </citation>
    <scope>NUCLEOTIDE SEQUENCE</scope>
    <source>
        <strain evidence="1">Expedition CK06-06</strain>
    </source>
</reference>
<feature type="non-terminal residue" evidence="1">
    <location>
        <position position="50"/>
    </location>
</feature>
<dbReference type="EMBL" id="BARW01042457">
    <property type="protein sequence ID" value="GAJ22441.1"/>
    <property type="molecule type" value="Genomic_DNA"/>
</dbReference>
<sequence length="50" mass="5055">MAGLSESTKNQAIRLTAYCGDTTPDATTGAGSVGVIEKGNMEKPVSVSPI</sequence>
<comment type="caution">
    <text evidence="1">The sequence shown here is derived from an EMBL/GenBank/DDBJ whole genome shotgun (WGS) entry which is preliminary data.</text>
</comment>
<dbReference type="AlphaFoldDB" id="X1VW01"/>
<accession>X1VW01</accession>
<gene>
    <name evidence="1" type="ORF">S12H4_62907</name>
</gene>
<proteinExistence type="predicted"/>
<protein>
    <submittedName>
        <fullName evidence="1">Uncharacterized protein</fullName>
    </submittedName>
</protein>
<name>X1VW01_9ZZZZ</name>
<organism evidence="1">
    <name type="scientific">marine sediment metagenome</name>
    <dbReference type="NCBI Taxonomy" id="412755"/>
    <lineage>
        <taxon>unclassified sequences</taxon>
        <taxon>metagenomes</taxon>
        <taxon>ecological metagenomes</taxon>
    </lineage>
</organism>
<evidence type="ECO:0000313" key="1">
    <source>
        <dbReference type="EMBL" id="GAJ22441.1"/>
    </source>
</evidence>